<accession>A0ACB8B680</accession>
<keyword evidence="2" id="KW-1185">Reference proteome</keyword>
<evidence type="ECO:0000313" key="2">
    <source>
        <dbReference type="Proteomes" id="UP000790709"/>
    </source>
</evidence>
<reference evidence="1" key="1">
    <citation type="journal article" date="2021" name="New Phytol.">
        <title>Evolutionary innovations through gain and loss of genes in the ectomycorrhizal Boletales.</title>
        <authorList>
            <person name="Wu G."/>
            <person name="Miyauchi S."/>
            <person name="Morin E."/>
            <person name="Kuo A."/>
            <person name="Drula E."/>
            <person name="Varga T."/>
            <person name="Kohler A."/>
            <person name="Feng B."/>
            <person name="Cao Y."/>
            <person name="Lipzen A."/>
            <person name="Daum C."/>
            <person name="Hundley H."/>
            <person name="Pangilinan J."/>
            <person name="Johnson J."/>
            <person name="Barry K."/>
            <person name="LaButti K."/>
            <person name="Ng V."/>
            <person name="Ahrendt S."/>
            <person name="Min B."/>
            <person name="Choi I.G."/>
            <person name="Park H."/>
            <person name="Plett J.M."/>
            <person name="Magnuson J."/>
            <person name="Spatafora J.W."/>
            <person name="Nagy L.G."/>
            <person name="Henrissat B."/>
            <person name="Grigoriev I.V."/>
            <person name="Yang Z.L."/>
            <person name="Xu J."/>
            <person name="Martin F.M."/>
        </authorList>
    </citation>
    <scope>NUCLEOTIDE SEQUENCE</scope>
    <source>
        <strain evidence="1">KUC20120723A-06</strain>
    </source>
</reference>
<name>A0ACB8B680_9AGAM</name>
<dbReference type="EMBL" id="MU266533">
    <property type="protein sequence ID" value="KAH7921291.1"/>
    <property type="molecule type" value="Genomic_DNA"/>
</dbReference>
<proteinExistence type="predicted"/>
<sequence>MHRALLIDEVLQVIFDLCSETGKKSLCSLARCCKAWKDPALDRIWKRLLSIAPLLSLIPGAACTKRSIDIGPLSPSTTLAVFRSYAKRIRRITNQQSVNLDPSVLSHLVLDNSLDLLPSLTFARIDASGWGELQNQMSISAKLRTLELDLGFIAERIARNTILACELLMQVAKGTALERLYIRGTIGDCFNHSLRSLISLRSVTLHVSNSLTTDTLMAVSTLPALVEFDIQAGNLAAEQLIDVVNAHSQERAAFFPALQKLRIRAHAPVVECILRNLPHQTIRTLRIDAELPTGPPSSWNNVFHAISAIAPTSLDDLTIEHSIDIDDLDDTQPSPYNHFTLDDLRPLSKLPLRRFILDTLVPPDLADRDVEELATWWPHLEQLELGAPAALECVGEQWRPKTSLSCLAALAKRCKKLEHLVMTLDAASGASLEGSSVQLQPHPLRQLTIGSHCSPEVQLLSTYIDCLFPSLTEVYPGLGNDDDEQWRQVRANLVRR</sequence>
<dbReference type="Proteomes" id="UP000790709">
    <property type="component" value="Unassembled WGS sequence"/>
</dbReference>
<evidence type="ECO:0000313" key="1">
    <source>
        <dbReference type="EMBL" id="KAH7921291.1"/>
    </source>
</evidence>
<comment type="caution">
    <text evidence="1">The sequence shown here is derived from an EMBL/GenBank/DDBJ whole genome shotgun (WGS) entry which is preliminary data.</text>
</comment>
<protein>
    <submittedName>
        <fullName evidence="1">Uncharacterized protein</fullName>
    </submittedName>
</protein>
<gene>
    <name evidence="1" type="ORF">BV22DRAFT_1096712</name>
</gene>
<organism evidence="1 2">
    <name type="scientific">Leucogyrophana mollusca</name>
    <dbReference type="NCBI Taxonomy" id="85980"/>
    <lineage>
        <taxon>Eukaryota</taxon>
        <taxon>Fungi</taxon>
        <taxon>Dikarya</taxon>
        <taxon>Basidiomycota</taxon>
        <taxon>Agaricomycotina</taxon>
        <taxon>Agaricomycetes</taxon>
        <taxon>Agaricomycetidae</taxon>
        <taxon>Boletales</taxon>
        <taxon>Boletales incertae sedis</taxon>
        <taxon>Leucogyrophana</taxon>
    </lineage>
</organism>